<evidence type="ECO:0000313" key="6">
    <source>
        <dbReference type="Proteomes" id="UP001597425"/>
    </source>
</evidence>
<keyword evidence="2" id="KW-0732">Signal</keyword>
<protein>
    <submittedName>
        <fullName evidence="5">ExeM/NucH family extracellular endonuclease</fullName>
    </submittedName>
</protein>
<keyword evidence="5" id="KW-0255">Endonuclease</keyword>
<accession>A0ABW5EIP5</accession>
<dbReference type="NCBIfam" id="NF033681">
    <property type="entry name" value="ExeM_NucH_DNase"/>
    <property type="match status" value="1"/>
</dbReference>
<dbReference type="PANTHER" id="PTHR42834">
    <property type="entry name" value="ENDONUCLEASE/EXONUCLEASE/PHOSPHATASE FAMILY PROTEIN (AFU_ORTHOLOGUE AFUA_3G09210)"/>
    <property type="match status" value="1"/>
</dbReference>
<dbReference type="Pfam" id="PF03372">
    <property type="entry name" value="Exo_endo_phos"/>
    <property type="match status" value="1"/>
</dbReference>
<dbReference type="Gene3D" id="2.60.40.10">
    <property type="entry name" value="Immunoglobulins"/>
    <property type="match status" value="2"/>
</dbReference>
<proteinExistence type="predicted"/>
<dbReference type="InterPro" id="IPR005135">
    <property type="entry name" value="Endo/exonuclease/phosphatase"/>
</dbReference>
<dbReference type="CDD" id="cd04486">
    <property type="entry name" value="YhcR_OBF_like"/>
    <property type="match status" value="1"/>
</dbReference>
<dbReference type="EMBL" id="JBHUJD010000016">
    <property type="protein sequence ID" value="MFD2311324.1"/>
    <property type="molecule type" value="Genomic_DNA"/>
</dbReference>
<feature type="compositionally biased region" description="Gly residues" evidence="1">
    <location>
        <begin position="191"/>
        <end position="205"/>
    </location>
</feature>
<evidence type="ECO:0000259" key="4">
    <source>
        <dbReference type="PROSITE" id="PS51841"/>
    </source>
</evidence>
<keyword evidence="5" id="KW-0378">Hydrolase</keyword>
<dbReference type="InterPro" id="IPR001322">
    <property type="entry name" value="Lamin_tail_dom"/>
</dbReference>
<dbReference type="InterPro" id="IPR035986">
    <property type="entry name" value="PKD_dom_sf"/>
</dbReference>
<dbReference type="PROSITE" id="PS50093">
    <property type="entry name" value="PKD"/>
    <property type="match status" value="2"/>
</dbReference>
<dbReference type="InterPro" id="IPR013783">
    <property type="entry name" value="Ig-like_fold"/>
</dbReference>
<feature type="domain" description="PKD" evidence="3">
    <location>
        <begin position="798"/>
        <end position="864"/>
    </location>
</feature>
<dbReference type="RefSeq" id="WP_265721914.1">
    <property type="nucleotide sequence ID" value="NZ_JAPIVK010000016.1"/>
</dbReference>
<dbReference type="InterPro" id="IPR036691">
    <property type="entry name" value="Endo/exonu/phosph_ase_sf"/>
</dbReference>
<dbReference type="PANTHER" id="PTHR42834:SF1">
    <property type="entry name" value="ENDONUCLEASE_EXONUCLEASE_PHOSPHATASE FAMILY PROTEIN (AFU_ORTHOLOGUE AFUA_3G09210)"/>
    <property type="match status" value="1"/>
</dbReference>
<dbReference type="InterPro" id="IPR047971">
    <property type="entry name" value="ExeM-like"/>
</dbReference>
<dbReference type="CDD" id="cd00146">
    <property type="entry name" value="PKD"/>
    <property type="match status" value="2"/>
</dbReference>
<reference evidence="6" key="1">
    <citation type="journal article" date="2019" name="Int. J. Syst. Evol. Microbiol.">
        <title>The Global Catalogue of Microorganisms (GCM) 10K type strain sequencing project: providing services to taxonomists for standard genome sequencing and annotation.</title>
        <authorList>
            <consortium name="The Broad Institute Genomics Platform"/>
            <consortium name="The Broad Institute Genome Sequencing Center for Infectious Disease"/>
            <person name="Wu L."/>
            <person name="Ma J."/>
        </authorList>
    </citation>
    <scope>NUCLEOTIDE SEQUENCE [LARGE SCALE GENOMIC DNA]</scope>
    <source>
        <strain evidence="6">KCTC 12848</strain>
    </source>
</reference>
<feature type="signal peptide" evidence="2">
    <location>
        <begin position="1"/>
        <end position="24"/>
    </location>
</feature>
<dbReference type="InterPro" id="IPR000601">
    <property type="entry name" value="PKD_dom"/>
</dbReference>
<keyword evidence="6" id="KW-1185">Reference proteome</keyword>
<gene>
    <name evidence="5" type="ORF">ACFSKX_12940</name>
</gene>
<dbReference type="InterPro" id="IPR022409">
    <property type="entry name" value="PKD/Chitinase_dom"/>
</dbReference>
<keyword evidence="5" id="KW-0540">Nuclease</keyword>
<dbReference type="SUPFAM" id="SSF49299">
    <property type="entry name" value="PKD domain"/>
    <property type="match status" value="2"/>
</dbReference>
<dbReference type="Gene3D" id="3.60.10.10">
    <property type="entry name" value="Endonuclease/exonuclease/phosphatase"/>
    <property type="match status" value="1"/>
</dbReference>
<name>A0ABW5EIP5_9GAMM</name>
<feature type="chain" id="PRO_5046165747" evidence="2">
    <location>
        <begin position="25"/>
        <end position="957"/>
    </location>
</feature>
<dbReference type="Proteomes" id="UP001597425">
    <property type="component" value="Unassembled WGS sequence"/>
</dbReference>
<dbReference type="SMART" id="SM00089">
    <property type="entry name" value="PKD"/>
    <property type="match status" value="2"/>
</dbReference>
<dbReference type="CDD" id="cd10283">
    <property type="entry name" value="MnuA_DNase1-like"/>
    <property type="match status" value="1"/>
</dbReference>
<comment type="caution">
    <text evidence="5">The sequence shown here is derived from an EMBL/GenBank/DDBJ whole genome shotgun (WGS) entry which is preliminary data.</text>
</comment>
<evidence type="ECO:0000313" key="5">
    <source>
        <dbReference type="EMBL" id="MFD2311324.1"/>
    </source>
</evidence>
<dbReference type="Pfam" id="PF18911">
    <property type="entry name" value="PKD_4"/>
    <property type="match status" value="2"/>
</dbReference>
<dbReference type="Pfam" id="PF00932">
    <property type="entry name" value="LTD"/>
    <property type="match status" value="1"/>
</dbReference>
<dbReference type="GO" id="GO:0004519">
    <property type="term" value="F:endonuclease activity"/>
    <property type="evidence" value="ECO:0007669"/>
    <property type="project" value="UniProtKB-KW"/>
</dbReference>
<evidence type="ECO:0000259" key="3">
    <source>
        <dbReference type="PROSITE" id="PS50093"/>
    </source>
</evidence>
<feature type="region of interest" description="Disordered" evidence="1">
    <location>
        <begin position="183"/>
        <end position="206"/>
    </location>
</feature>
<evidence type="ECO:0000256" key="1">
    <source>
        <dbReference type="SAM" id="MobiDB-lite"/>
    </source>
</evidence>
<evidence type="ECO:0000256" key="2">
    <source>
        <dbReference type="SAM" id="SignalP"/>
    </source>
</evidence>
<feature type="domain" description="LTD" evidence="4">
    <location>
        <begin position="16"/>
        <end position="130"/>
    </location>
</feature>
<organism evidence="5 6">
    <name type="scientific">Microbulbifer halophilus</name>
    <dbReference type="NCBI Taxonomy" id="453963"/>
    <lineage>
        <taxon>Bacteria</taxon>
        <taxon>Pseudomonadati</taxon>
        <taxon>Pseudomonadota</taxon>
        <taxon>Gammaproteobacteria</taxon>
        <taxon>Cellvibrionales</taxon>
        <taxon>Microbulbiferaceae</taxon>
        <taxon>Microbulbifer</taxon>
    </lineage>
</organism>
<feature type="domain" description="PKD" evidence="3">
    <location>
        <begin position="899"/>
        <end position="947"/>
    </location>
</feature>
<dbReference type="SUPFAM" id="SSF56219">
    <property type="entry name" value="DNase I-like"/>
    <property type="match status" value="1"/>
</dbReference>
<dbReference type="PROSITE" id="PS51841">
    <property type="entry name" value="LTD"/>
    <property type="match status" value="1"/>
</dbReference>
<sequence>MNRFKWLSLPALCLSALASTHAMADLLISEYIEGSSNNKALEIYNGTGAPVDLADYAVQVYFNGSTSAGADIALSGGLADGGVFVLAHGSAAGEILAQADQTYGGGLFNGDDAVALVREGQPVDVIGQIGFDPGSLWGDATLGTQNQTLRRNGDILDGRSDGSGAFDPALEWTSAGRDNFDDLGRYRDSGDGGGNDDGGGDGGDIALGQCGDAATRISAVQGSGAASPLVGERVEVEAVVVADFRDTDSGLGGFFVQEEDADRDALETTSEGLFIYDNGFDAELQTGDLVRVGGEVTEYHGLTEINRVDGIRVCDSGLSVSAAEITMPFADAEVPERYEGMLAHFAQTLTVSGNYNLARYGELELSAGRLYTPTNIAEPGPAARAQQSENARNRILLDDGSTVQNPERIPYPAPGLDAGNSLRTGAAVDGLRGVITYGFGRYRVHPVEAPAFDDTNPRGAAPALPGEGSLRVASLNVLNYFNGDGNGGGFPTARGADTSEEFQRQRDKVIAAVRGTGADIVGLMEIENDGYGADSAIQDLVDGLNAAGSGVYSFVNPGLAELGTDQVAVGIIYRSDRVQPQGDAATLSGYPFDYGNRQPLLQSFTELATGESLAVVVNHLRSKGSCPDDGSLNDDQGDGQGCWNQVRIQAADALAGWVAGDPAGTGVERALLIGDLNSYARENPISTLKEAGYTDLLAQFAGDDAYSYVYDAQAGYLDHALASAELAPLVTGAATWSINADEPRALDYNTEYKSEAQVDSLYSADAYRASDHDPVVVELDLTGGNAAPDAAFDIQKHGLRIRFTDTSSDSDGNITGWHWDFGDGETSTERNPQHRYSQPGNYTVTLSVEDDEGAIATAARQLSVMDNGSAPQAKFSVRKFFGWVRVQHRGRGNASDRWSYQWDFGDGTTGNHRVAWHRYDERGRYQITLRVSDTGGREASSSRRVNVGGFWFWPFRR</sequence>